<dbReference type="Gene3D" id="3.30.40.10">
    <property type="entry name" value="Zinc/RING finger domain, C3HC4 (zinc finger)"/>
    <property type="match status" value="1"/>
</dbReference>
<dbReference type="EMBL" id="GL377319">
    <property type="protein sequence ID" value="EFI91111.1"/>
    <property type="molecule type" value="Genomic_DNA"/>
</dbReference>
<proteinExistence type="predicted"/>
<dbReference type="InParanoid" id="D8QLY5"/>
<dbReference type="HOGENOM" id="CLU_1708621_0_0_1"/>
<evidence type="ECO:0000259" key="3">
    <source>
        <dbReference type="PROSITE" id="PS50089"/>
    </source>
</evidence>
<feature type="non-terminal residue" evidence="4">
    <location>
        <position position="154"/>
    </location>
</feature>
<protein>
    <recommendedName>
        <fullName evidence="3">RING-type domain-containing protein</fullName>
    </recommendedName>
</protein>
<keyword evidence="1" id="KW-0863">Zinc-finger</keyword>
<dbReference type="InterPro" id="IPR001841">
    <property type="entry name" value="Znf_RING"/>
</dbReference>
<dbReference type="VEuPathDB" id="FungiDB:SCHCODRAFT_02517390"/>
<feature type="compositionally biased region" description="Basic and acidic residues" evidence="2">
    <location>
        <begin position="99"/>
        <end position="118"/>
    </location>
</feature>
<organism evidence="5">
    <name type="scientific">Schizophyllum commune (strain H4-8 / FGSC 9210)</name>
    <name type="common">Split gill fungus</name>
    <dbReference type="NCBI Taxonomy" id="578458"/>
    <lineage>
        <taxon>Eukaryota</taxon>
        <taxon>Fungi</taxon>
        <taxon>Dikarya</taxon>
        <taxon>Basidiomycota</taxon>
        <taxon>Agaricomycotina</taxon>
        <taxon>Agaricomycetes</taxon>
        <taxon>Agaricomycetidae</taxon>
        <taxon>Agaricales</taxon>
        <taxon>Schizophyllaceae</taxon>
        <taxon>Schizophyllum</taxon>
    </lineage>
</organism>
<reference evidence="4 5" key="1">
    <citation type="journal article" date="2010" name="Nat. Biotechnol.">
        <title>Genome sequence of the model mushroom Schizophyllum commune.</title>
        <authorList>
            <person name="Ohm R.A."/>
            <person name="de Jong J.F."/>
            <person name="Lugones L.G."/>
            <person name="Aerts A."/>
            <person name="Kothe E."/>
            <person name="Stajich J.E."/>
            <person name="de Vries R.P."/>
            <person name="Record E."/>
            <person name="Levasseur A."/>
            <person name="Baker S.E."/>
            <person name="Bartholomew K.A."/>
            <person name="Coutinho P.M."/>
            <person name="Erdmann S."/>
            <person name="Fowler T.J."/>
            <person name="Gathman A.C."/>
            <person name="Lombard V."/>
            <person name="Henrissat B."/>
            <person name="Knabe N."/>
            <person name="Kuees U."/>
            <person name="Lilly W.W."/>
            <person name="Lindquist E."/>
            <person name="Lucas S."/>
            <person name="Magnuson J.K."/>
            <person name="Piumi F."/>
            <person name="Raudaskoski M."/>
            <person name="Salamov A."/>
            <person name="Schmutz J."/>
            <person name="Schwarze F.W.M.R."/>
            <person name="vanKuyk P.A."/>
            <person name="Horton J.S."/>
            <person name="Grigoriev I.V."/>
            <person name="Woesten H.A.B."/>
        </authorList>
    </citation>
    <scope>NUCLEOTIDE SEQUENCE [LARGE SCALE GENOMIC DNA]</scope>
    <source>
        <strain evidence="5">H4-8 / FGSC 9210</strain>
    </source>
</reference>
<dbReference type="InterPro" id="IPR013083">
    <property type="entry name" value="Znf_RING/FYVE/PHD"/>
</dbReference>
<evidence type="ECO:0000313" key="5">
    <source>
        <dbReference type="Proteomes" id="UP000007431"/>
    </source>
</evidence>
<name>D8QLY5_SCHCM</name>
<dbReference type="PROSITE" id="PS50089">
    <property type="entry name" value="ZF_RING_2"/>
    <property type="match status" value="1"/>
</dbReference>
<dbReference type="Proteomes" id="UP000007431">
    <property type="component" value="Unassembled WGS sequence"/>
</dbReference>
<feature type="region of interest" description="Disordered" evidence="2">
    <location>
        <begin position="77"/>
        <end position="118"/>
    </location>
</feature>
<sequence length="154" mass="17029">MITLLPGSTCDIGAEEFSAHRPPYTLPCGHVLCRACCDAIVEKSPPRLEPVCPFCREAFKASDPRVVRVDWSVMPRSQSVAPPINDNPTRIPSLSGNIWKEHSHPSDNSRGRPEARQLEDKVAKLAATKTSVEAIQNLLADLDHWLLHAKRDSS</sequence>
<dbReference type="AlphaFoldDB" id="D8QLY5"/>
<dbReference type="GO" id="GO:0008270">
    <property type="term" value="F:zinc ion binding"/>
    <property type="evidence" value="ECO:0007669"/>
    <property type="project" value="UniProtKB-KW"/>
</dbReference>
<dbReference type="Pfam" id="PF13639">
    <property type="entry name" value="zf-RING_2"/>
    <property type="match status" value="1"/>
</dbReference>
<dbReference type="SUPFAM" id="SSF57850">
    <property type="entry name" value="RING/U-box"/>
    <property type="match status" value="1"/>
</dbReference>
<keyword evidence="5" id="KW-1185">Reference proteome</keyword>
<gene>
    <name evidence="4" type="ORF">SCHCODRAFT_71438</name>
</gene>
<evidence type="ECO:0000313" key="4">
    <source>
        <dbReference type="EMBL" id="EFI91111.1"/>
    </source>
</evidence>
<keyword evidence="1" id="KW-0479">Metal-binding</keyword>
<evidence type="ECO:0000256" key="1">
    <source>
        <dbReference type="PROSITE-ProRule" id="PRU00175"/>
    </source>
</evidence>
<evidence type="ECO:0000256" key="2">
    <source>
        <dbReference type="SAM" id="MobiDB-lite"/>
    </source>
</evidence>
<accession>D8QLY5</accession>
<feature type="compositionally biased region" description="Polar residues" evidence="2">
    <location>
        <begin position="77"/>
        <end position="96"/>
    </location>
</feature>
<feature type="domain" description="RING-type" evidence="3">
    <location>
        <begin position="10"/>
        <end position="56"/>
    </location>
</feature>
<dbReference type="eggNOG" id="ENOG502SHEW">
    <property type="taxonomic scope" value="Eukaryota"/>
</dbReference>
<keyword evidence="1" id="KW-0862">Zinc</keyword>